<evidence type="ECO:0000313" key="6">
    <source>
        <dbReference type="Proteomes" id="UP000321773"/>
    </source>
</evidence>
<dbReference type="STRING" id="306541.SAMN05421668_12147"/>
<feature type="transmembrane region" description="Helical" evidence="2">
    <location>
        <begin position="406"/>
        <end position="425"/>
    </location>
</feature>
<dbReference type="Proteomes" id="UP000321773">
    <property type="component" value="Unassembled WGS sequence"/>
</dbReference>
<gene>
    <name evidence="3" type="ORF">HMI01_28780</name>
    <name evidence="4" type="ORF">SAMN05421668_12147</name>
</gene>
<evidence type="ECO:0000313" key="4">
    <source>
        <dbReference type="EMBL" id="SFS96112.1"/>
    </source>
</evidence>
<keyword evidence="6" id="KW-1185">Reference proteome</keyword>
<dbReference type="EMBL" id="FPAI01000021">
    <property type="protein sequence ID" value="SFS96112.1"/>
    <property type="molecule type" value="Genomic_DNA"/>
</dbReference>
<feature type="region of interest" description="Disordered" evidence="1">
    <location>
        <begin position="192"/>
        <end position="226"/>
    </location>
</feature>
<evidence type="ECO:0000256" key="2">
    <source>
        <dbReference type="SAM" id="Phobius"/>
    </source>
</evidence>
<evidence type="ECO:0000313" key="5">
    <source>
        <dbReference type="Proteomes" id="UP000199139"/>
    </source>
</evidence>
<reference evidence="3 6" key="2">
    <citation type="submission" date="2019-07" db="EMBL/GenBank/DDBJ databases">
        <title>Whole genome shotgun sequence of Halolactibacillus miurensis NBRC 100873.</title>
        <authorList>
            <person name="Hosoyama A."/>
            <person name="Uohara A."/>
            <person name="Ohji S."/>
            <person name="Ichikawa N."/>
        </authorList>
    </citation>
    <scope>NUCLEOTIDE SEQUENCE [LARGE SCALE GENOMIC DNA]</scope>
    <source>
        <strain evidence="3 6">NBRC 100873</strain>
    </source>
</reference>
<organism evidence="4 5">
    <name type="scientific">Halolactibacillus miurensis</name>
    <dbReference type="NCBI Taxonomy" id="306541"/>
    <lineage>
        <taxon>Bacteria</taxon>
        <taxon>Bacillati</taxon>
        <taxon>Bacillota</taxon>
        <taxon>Bacilli</taxon>
        <taxon>Bacillales</taxon>
        <taxon>Bacillaceae</taxon>
        <taxon>Halolactibacillus</taxon>
    </lineage>
</organism>
<dbReference type="OrthoDB" id="2835791at2"/>
<keyword evidence="2" id="KW-1133">Transmembrane helix</keyword>
<protein>
    <submittedName>
        <fullName evidence="4">Uncharacterized protein</fullName>
    </submittedName>
</protein>
<sequence>MYLIEFKNINHTDDIFSFGKYLTFTRANEMLLEAVNRYKIKGKKSKIGYKIIEQESKDILFNSRIIINGDIESLFNIILNNKGIDIDIKNYVKNVSDEAIIETSINIPEAKKQKEKVNDLREEKEQLVTLLREQEKESSNRELEHQEQLNRLKQEIDQIKQVVDSKGNEEQKLEQDRLNQIKALEEKRYQLEQQAQEKRNEEKRKRERHEKTLAELEKQKELAEEELSTLNEQVEMSEVERKKRRLELEEQQRELERSKELTLNQMTLEEAKVDAEFPLNNSKKEAPLTQAVSVPNIEEEEQNKWIIFSRKAWGIAKKITRYIFINSKRRLRVHRQNKRKKKAFDEQLQKAKIAFLKEIQQDKKHRERQITKAERERLKDQMAYERKEARYLREIKKKKRSFPSRTIFRMLIILLLIYVAFDFFINRDSSYLMIIQERGKSVYYSLIESIFSL</sequence>
<accession>A0A1I6U3W3</accession>
<reference evidence="4 5" key="1">
    <citation type="submission" date="2016-10" db="EMBL/GenBank/DDBJ databases">
        <authorList>
            <person name="de Groot N.N."/>
        </authorList>
    </citation>
    <scope>NUCLEOTIDE SEQUENCE [LARGE SCALE GENOMIC DNA]</scope>
    <source>
        <strain evidence="4 5">DSM 17074</strain>
    </source>
</reference>
<proteinExistence type="predicted"/>
<keyword evidence="2" id="KW-0812">Transmembrane</keyword>
<dbReference type="RefSeq" id="WP_089854995.1">
    <property type="nucleotide sequence ID" value="NZ_BJWJ01000060.1"/>
</dbReference>
<feature type="compositionally biased region" description="Basic and acidic residues" evidence="1">
    <location>
        <begin position="192"/>
        <end position="222"/>
    </location>
</feature>
<evidence type="ECO:0000313" key="3">
    <source>
        <dbReference type="EMBL" id="GEM05890.1"/>
    </source>
</evidence>
<name>A0A1I6U3W3_9BACI</name>
<dbReference type="Proteomes" id="UP000199139">
    <property type="component" value="Unassembled WGS sequence"/>
</dbReference>
<dbReference type="EMBL" id="BJWJ01000060">
    <property type="protein sequence ID" value="GEM05890.1"/>
    <property type="molecule type" value="Genomic_DNA"/>
</dbReference>
<keyword evidence="2" id="KW-0472">Membrane</keyword>
<evidence type="ECO:0000256" key="1">
    <source>
        <dbReference type="SAM" id="MobiDB-lite"/>
    </source>
</evidence>
<dbReference type="AlphaFoldDB" id="A0A1I6U3W3"/>